<dbReference type="AlphaFoldDB" id="A0A317X552"/>
<dbReference type="SUPFAM" id="SSF56112">
    <property type="entry name" value="Protein kinase-like (PK-like)"/>
    <property type="match status" value="1"/>
</dbReference>
<dbReference type="GeneID" id="37117676"/>
<dbReference type="SMART" id="SM00220">
    <property type="entry name" value="S_TKc"/>
    <property type="match status" value="1"/>
</dbReference>
<evidence type="ECO:0000256" key="2">
    <source>
        <dbReference type="ARBA" id="ARBA00022527"/>
    </source>
</evidence>
<dbReference type="InterPro" id="IPR011009">
    <property type="entry name" value="Kinase-like_dom_sf"/>
</dbReference>
<dbReference type="GO" id="GO:0004674">
    <property type="term" value="F:protein serine/threonine kinase activity"/>
    <property type="evidence" value="ECO:0007669"/>
    <property type="project" value="UniProtKB-KW"/>
</dbReference>
<feature type="binding site" evidence="9">
    <location>
        <position position="84"/>
    </location>
    <ligand>
        <name>ATP</name>
        <dbReference type="ChEBI" id="CHEBI:30616"/>
    </ligand>
</feature>
<keyword evidence="12" id="KW-1185">Reference proteome</keyword>
<keyword evidence="6 9" id="KW-0067">ATP-binding</keyword>
<dbReference type="GO" id="GO:0005524">
    <property type="term" value="F:ATP binding"/>
    <property type="evidence" value="ECO:0007669"/>
    <property type="project" value="UniProtKB-UniRule"/>
</dbReference>
<dbReference type="GO" id="GO:0005737">
    <property type="term" value="C:cytoplasm"/>
    <property type="evidence" value="ECO:0007669"/>
    <property type="project" value="TreeGrafter"/>
</dbReference>
<evidence type="ECO:0000256" key="9">
    <source>
        <dbReference type="PROSITE-ProRule" id="PRU10141"/>
    </source>
</evidence>
<dbReference type="GO" id="GO:0050684">
    <property type="term" value="P:regulation of mRNA processing"/>
    <property type="evidence" value="ECO:0007669"/>
    <property type="project" value="TreeGrafter"/>
</dbReference>
<dbReference type="GO" id="GO:0005634">
    <property type="term" value="C:nucleus"/>
    <property type="evidence" value="ECO:0007669"/>
    <property type="project" value="TreeGrafter"/>
</dbReference>
<keyword evidence="5 11" id="KW-0418">Kinase</keyword>
<dbReference type="Gene3D" id="1.10.510.10">
    <property type="entry name" value="Transferase(Phosphotransferase) domain 1"/>
    <property type="match status" value="1"/>
</dbReference>
<evidence type="ECO:0000256" key="3">
    <source>
        <dbReference type="ARBA" id="ARBA00022679"/>
    </source>
</evidence>
<keyword evidence="2" id="KW-0723">Serine/threonine-protein kinase</keyword>
<dbReference type="InterPro" id="IPR051334">
    <property type="entry name" value="SRPK"/>
</dbReference>
<dbReference type="PANTHER" id="PTHR47634:SF9">
    <property type="entry name" value="PROTEIN KINASE DOMAIN-CONTAINING PROTEIN-RELATED"/>
    <property type="match status" value="1"/>
</dbReference>
<protein>
    <recommendedName>
        <fullName evidence="1">non-specific serine/threonine protein kinase</fullName>
        <ecNumber evidence="1">2.7.11.1</ecNumber>
    </recommendedName>
</protein>
<evidence type="ECO:0000256" key="5">
    <source>
        <dbReference type="ARBA" id="ARBA00022777"/>
    </source>
</evidence>
<evidence type="ECO:0000313" key="11">
    <source>
        <dbReference type="EMBL" id="PWY93734.1"/>
    </source>
</evidence>
<comment type="catalytic activity">
    <reaction evidence="7">
        <text>L-threonyl-[protein] + ATP = O-phospho-L-threonyl-[protein] + ADP + H(+)</text>
        <dbReference type="Rhea" id="RHEA:46608"/>
        <dbReference type="Rhea" id="RHEA-COMP:11060"/>
        <dbReference type="Rhea" id="RHEA-COMP:11605"/>
        <dbReference type="ChEBI" id="CHEBI:15378"/>
        <dbReference type="ChEBI" id="CHEBI:30013"/>
        <dbReference type="ChEBI" id="CHEBI:30616"/>
        <dbReference type="ChEBI" id="CHEBI:61977"/>
        <dbReference type="ChEBI" id="CHEBI:456216"/>
        <dbReference type="EC" id="2.7.11.1"/>
    </reaction>
</comment>
<dbReference type="OrthoDB" id="5979581at2759"/>
<name>A0A317X552_9EURO</name>
<comment type="caution">
    <text evidence="11">The sequence shown here is derived from an EMBL/GenBank/DDBJ whole genome shotgun (WGS) entry which is preliminary data.</text>
</comment>
<comment type="catalytic activity">
    <reaction evidence="8">
        <text>L-seryl-[protein] + ATP = O-phospho-L-seryl-[protein] + ADP + H(+)</text>
        <dbReference type="Rhea" id="RHEA:17989"/>
        <dbReference type="Rhea" id="RHEA-COMP:9863"/>
        <dbReference type="Rhea" id="RHEA-COMP:11604"/>
        <dbReference type="ChEBI" id="CHEBI:15378"/>
        <dbReference type="ChEBI" id="CHEBI:29999"/>
        <dbReference type="ChEBI" id="CHEBI:30616"/>
        <dbReference type="ChEBI" id="CHEBI:83421"/>
        <dbReference type="ChEBI" id="CHEBI:456216"/>
        <dbReference type="EC" id="2.7.11.1"/>
    </reaction>
</comment>
<evidence type="ECO:0000313" key="12">
    <source>
        <dbReference type="Proteomes" id="UP000246702"/>
    </source>
</evidence>
<feature type="domain" description="Protein kinase" evidence="10">
    <location>
        <begin position="55"/>
        <end position="208"/>
    </location>
</feature>
<evidence type="ECO:0000256" key="1">
    <source>
        <dbReference type="ARBA" id="ARBA00012513"/>
    </source>
</evidence>
<dbReference type="EMBL" id="MSFK01000006">
    <property type="protein sequence ID" value="PWY93734.1"/>
    <property type="molecule type" value="Genomic_DNA"/>
</dbReference>
<dbReference type="PROSITE" id="PS00107">
    <property type="entry name" value="PROTEIN_KINASE_ATP"/>
    <property type="match status" value="1"/>
</dbReference>
<dbReference type="Proteomes" id="UP000246702">
    <property type="component" value="Unassembled WGS sequence"/>
</dbReference>
<evidence type="ECO:0000259" key="10">
    <source>
        <dbReference type="PROSITE" id="PS50011"/>
    </source>
</evidence>
<dbReference type="PROSITE" id="PS50011">
    <property type="entry name" value="PROTEIN_KINASE_DOM"/>
    <property type="match status" value="1"/>
</dbReference>
<evidence type="ECO:0000256" key="4">
    <source>
        <dbReference type="ARBA" id="ARBA00022741"/>
    </source>
</evidence>
<evidence type="ECO:0000256" key="8">
    <source>
        <dbReference type="ARBA" id="ARBA00048679"/>
    </source>
</evidence>
<evidence type="ECO:0000256" key="7">
    <source>
        <dbReference type="ARBA" id="ARBA00047899"/>
    </source>
</evidence>
<keyword evidence="3" id="KW-0808">Transferase</keyword>
<reference evidence="11 12" key="1">
    <citation type="submission" date="2016-12" db="EMBL/GenBank/DDBJ databases">
        <title>The genomes of Aspergillus section Nigri reveals drivers in fungal speciation.</title>
        <authorList>
            <consortium name="DOE Joint Genome Institute"/>
            <person name="Vesth T.C."/>
            <person name="Nybo J."/>
            <person name="Theobald S."/>
            <person name="Brandl J."/>
            <person name="Frisvad J.C."/>
            <person name="Nielsen K.F."/>
            <person name="Lyhne E.K."/>
            <person name="Kogle M.E."/>
            <person name="Kuo A."/>
            <person name="Riley R."/>
            <person name="Clum A."/>
            <person name="Nolan M."/>
            <person name="Lipzen A."/>
            <person name="Salamov A."/>
            <person name="Henrissat B."/>
            <person name="Wiebenga A."/>
            <person name="De Vries R.P."/>
            <person name="Grigoriev I.V."/>
            <person name="Mortensen U.H."/>
            <person name="Andersen M.R."/>
            <person name="Baker S.E."/>
        </authorList>
    </citation>
    <scope>NUCLEOTIDE SEQUENCE [LARGE SCALE GENOMIC DNA]</scope>
    <source>
        <strain evidence="11 12">CBS 115572</strain>
    </source>
</reference>
<dbReference type="Gene3D" id="3.30.200.20">
    <property type="entry name" value="Phosphorylase Kinase, domain 1"/>
    <property type="match status" value="1"/>
</dbReference>
<sequence>MPAYTNHIPLKLTITHLIPSKTKYQLIEEVERLDYYVPGGYHPINLGDQLHANRYTIVDKLGFGRSATTWLAEDSTQGRLVALKISTAESALRTAQHEGRILSQLESAKPQSTLFGKTTIPTLLNSFSFSGPNGTHTCLVTDVARVTLHDAKEASYHRLLHLSAARAITAQLILGVQFIHSHGLVHGDLHLANILLRLPHDMQDMTPE</sequence>
<dbReference type="GO" id="GO:0000245">
    <property type="term" value="P:spliceosomal complex assembly"/>
    <property type="evidence" value="ECO:0007669"/>
    <property type="project" value="TreeGrafter"/>
</dbReference>
<gene>
    <name evidence="11" type="ORF">BO94DRAFT_583104</name>
</gene>
<organism evidence="11 12">
    <name type="scientific">Aspergillus sclerotioniger CBS 115572</name>
    <dbReference type="NCBI Taxonomy" id="1450535"/>
    <lineage>
        <taxon>Eukaryota</taxon>
        <taxon>Fungi</taxon>
        <taxon>Dikarya</taxon>
        <taxon>Ascomycota</taxon>
        <taxon>Pezizomycotina</taxon>
        <taxon>Eurotiomycetes</taxon>
        <taxon>Eurotiomycetidae</taxon>
        <taxon>Eurotiales</taxon>
        <taxon>Aspergillaceae</taxon>
        <taxon>Aspergillus</taxon>
        <taxon>Aspergillus subgen. Circumdati</taxon>
    </lineage>
</organism>
<dbReference type="EC" id="2.7.11.1" evidence="1"/>
<dbReference type="InterPro" id="IPR000719">
    <property type="entry name" value="Prot_kinase_dom"/>
</dbReference>
<dbReference type="RefSeq" id="XP_025470495.1">
    <property type="nucleotide sequence ID" value="XM_025615533.1"/>
</dbReference>
<dbReference type="STRING" id="1450535.A0A317X552"/>
<dbReference type="PANTHER" id="PTHR47634">
    <property type="entry name" value="PROTEIN KINASE DOMAIN-CONTAINING PROTEIN-RELATED"/>
    <property type="match status" value="1"/>
</dbReference>
<keyword evidence="4 9" id="KW-0547">Nucleotide-binding</keyword>
<evidence type="ECO:0000256" key="6">
    <source>
        <dbReference type="ARBA" id="ARBA00022840"/>
    </source>
</evidence>
<accession>A0A317X552</accession>
<proteinExistence type="predicted"/>
<dbReference type="Pfam" id="PF00069">
    <property type="entry name" value="Pkinase"/>
    <property type="match status" value="1"/>
</dbReference>
<dbReference type="InterPro" id="IPR017441">
    <property type="entry name" value="Protein_kinase_ATP_BS"/>
</dbReference>